<feature type="binding site" evidence="5">
    <location>
        <position position="105"/>
    </location>
    <ligand>
        <name>S-adenosyl-L-methionine</name>
        <dbReference type="ChEBI" id="CHEBI:59789"/>
    </ligand>
</feature>
<dbReference type="PANTHER" id="PTHR12133:SF1">
    <property type="entry name" value="TRNA (ADENINE(58)-N(1))-METHYLTRANSFERASE, MITOCHONDRIAL"/>
    <property type="match status" value="1"/>
</dbReference>
<dbReference type="PANTHER" id="PTHR12133">
    <property type="entry name" value="TRNA (ADENINE(58)-N(1))-METHYLTRANSFERASE"/>
    <property type="match status" value="1"/>
</dbReference>
<evidence type="ECO:0000259" key="6">
    <source>
        <dbReference type="Pfam" id="PF08704"/>
    </source>
</evidence>
<dbReference type="EMBL" id="GG697238">
    <property type="protein sequence ID" value="EET90335.1"/>
    <property type="molecule type" value="Genomic_DNA"/>
</dbReference>
<dbReference type="InterPro" id="IPR014816">
    <property type="entry name" value="tRNA_MeTrfase_Gcd14"/>
</dbReference>
<name>C7DGI8_MICA2</name>
<dbReference type="CDD" id="cd02440">
    <property type="entry name" value="AdoMet_MTases"/>
    <property type="match status" value="1"/>
</dbReference>
<accession>C7DGI8</accession>
<dbReference type="GO" id="GO:0031515">
    <property type="term" value="C:tRNA (m1A) methyltransferase complex"/>
    <property type="evidence" value="ECO:0007669"/>
    <property type="project" value="InterPro"/>
</dbReference>
<organism evidence="7 8">
    <name type="scientific">Candidatus Micrarchaeum acidiphilum ARMAN-2</name>
    <dbReference type="NCBI Taxonomy" id="425595"/>
    <lineage>
        <taxon>Archaea</taxon>
        <taxon>Candidatus Micrarchaeota</taxon>
        <taxon>Candidatus Micrarchaeia</taxon>
        <taxon>Candidatus Micrarchaeales</taxon>
        <taxon>Candidatus Micrarchaeaceae</taxon>
        <taxon>Candidatus Micrarchaeum</taxon>
    </lineage>
</organism>
<evidence type="ECO:0000313" key="7">
    <source>
        <dbReference type="EMBL" id="EET90335.1"/>
    </source>
</evidence>
<dbReference type="Gene3D" id="3.40.50.150">
    <property type="entry name" value="Vaccinia Virus protein VP39"/>
    <property type="match status" value="1"/>
</dbReference>
<keyword evidence="3 5" id="KW-0949">S-adenosyl-L-methionine</keyword>
<feature type="binding site" evidence="5">
    <location>
        <position position="62"/>
    </location>
    <ligand>
        <name>S-adenosyl-L-methionine</name>
        <dbReference type="ChEBI" id="CHEBI:59789"/>
    </ligand>
</feature>
<dbReference type="Proteomes" id="UP000332487">
    <property type="component" value="Unassembled WGS sequence"/>
</dbReference>
<evidence type="ECO:0000256" key="4">
    <source>
        <dbReference type="ARBA" id="ARBA00022694"/>
    </source>
</evidence>
<dbReference type="GO" id="GO:0160107">
    <property type="term" value="F:tRNA (adenine(58)-N1)-methyltransferase activity"/>
    <property type="evidence" value="ECO:0007669"/>
    <property type="project" value="InterPro"/>
</dbReference>
<dbReference type="InterPro" id="IPR029063">
    <property type="entry name" value="SAM-dependent_MTases_sf"/>
</dbReference>
<reference evidence="7 8" key="1">
    <citation type="journal article" date="2009" name="Genome Biol.">
        <title>Community-wide analysis of microbial genome sequence signatures.</title>
        <authorList>
            <person name="Dick G.J."/>
            <person name="Andersson A.F."/>
            <person name="Baker B.J."/>
            <person name="Simmons S.L."/>
            <person name="Thomas B.C."/>
            <person name="Yelton A.P."/>
            <person name="Banfield J.F."/>
        </authorList>
    </citation>
    <scope>NUCLEOTIDE SEQUENCE [LARGE SCALE GENOMIC DNA]</scope>
    <source>
        <strain evidence="7">ARMAN-2</strain>
    </source>
</reference>
<dbReference type="Pfam" id="PF08704">
    <property type="entry name" value="GCD14"/>
    <property type="match status" value="1"/>
</dbReference>
<evidence type="ECO:0000256" key="5">
    <source>
        <dbReference type="PIRSR" id="PIRSR017269-1"/>
    </source>
</evidence>
<keyword evidence="1 7" id="KW-0489">Methyltransferase</keyword>
<evidence type="ECO:0000256" key="3">
    <source>
        <dbReference type="ARBA" id="ARBA00022691"/>
    </source>
</evidence>
<feature type="binding site" evidence="5">
    <location>
        <position position="89"/>
    </location>
    <ligand>
        <name>S-adenosyl-L-methionine</name>
        <dbReference type="ChEBI" id="CHEBI:59789"/>
    </ligand>
</feature>
<dbReference type="PIRSF" id="PIRSF017269">
    <property type="entry name" value="GCD14"/>
    <property type="match status" value="1"/>
</dbReference>
<feature type="binding site" evidence="5">
    <location>
        <begin position="44"/>
        <end position="47"/>
    </location>
    <ligand>
        <name>S-adenosyl-L-methionine</name>
        <dbReference type="ChEBI" id="CHEBI:59789"/>
    </ligand>
</feature>
<keyword evidence="4" id="KW-0819">tRNA processing</keyword>
<dbReference type="PROSITE" id="PS51620">
    <property type="entry name" value="SAM_TRM61"/>
    <property type="match status" value="1"/>
</dbReference>
<evidence type="ECO:0000256" key="2">
    <source>
        <dbReference type="ARBA" id="ARBA00022679"/>
    </source>
</evidence>
<dbReference type="InterPro" id="IPR049470">
    <property type="entry name" value="TRM61_C"/>
</dbReference>
<keyword evidence="2" id="KW-0808">Transferase</keyword>
<gene>
    <name evidence="7" type="ORF">UNLARM2_0190</name>
</gene>
<feature type="domain" description="tRNA (adenine(58)-N(1))-methyltransferase catalytic subunit TRM61 C-terminal" evidence="6">
    <location>
        <begin position="12"/>
        <end position="168"/>
    </location>
</feature>
<dbReference type="AlphaFoldDB" id="C7DGI8"/>
<dbReference type="GO" id="GO:0030488">
    <property type="term" value="P:tRNA methylation"/>
    <property type="evidence" value="ECO:0007669"/>
    <property type="project" value="InterPro"/>
</dbReference>
<proteinExistence type="predicted"/>
<protein>
    <submittedName>
        <fullName evidence="7">tRNA methyltransferase complex GCD14 subunit</fullName>
    </submittedName>
</protein>
<reference evidence="7 8" key="2">
    <citation type="journal article" date="2010" name="Proc. Natl. Acad. Sci. U.S.A.">
        <title>Enigmatic, ultrasmall, uncultivated Archaea.</title>
        <authorList>
            <person name="Baker B.J."/>
            <person name="Comolli L.R."/>
            <person name="Dick G.J."/>
            <person name="Hauser L.J."/>
            <person name="Hyatt D."/>
            <person name="Dill B.D."/>
            <person name="Land M.L."/>
            <person name="Verberkmoes N.C."/>
            <person name="Hettich R.L."/>
            <person name="Banfield J.F."/>
        </authorList>
    </citation>
    <scope>NUCLEOTIDE SEQUENCE [LARGE SCALE GENOMIC DNA]</scope>
    <source>
        <strain evidence="7">ARMAN-2</strain>
    </source>
</reference>
<sequence length="186" mass="20962">MFIPMQYRKLKRGPQVILPKDIGIIIAYSGIGKESRCVDAGTGSGWLAVSLARLCKEVVSYELREDFIKIAERNKEISGAQNLTIVNKDITKGISERDVDLVTLDMPNSDKAVRHAYKALRPDGYIVGYLPHMEQVKKFVAKLEKTGFRNTYVLEVIARDMLVRESGMRPSTKGVWHTAYLAFAQK</sequence>
<evidence type="ECO:0000256" key="1">
    <source>
        <dbReference type="ARBA" id="ARBA00022603"/>
    </source>
</evidence>
<evidence type="ECO:0000313" key="8">
    <source>
        <dbReference type="Proteomes" id="UP000332487"/>
    </source>
</evidence>
<dbReference type="SUPFAM" id="SSF53335">
    <property type="entry name" value="S-adenosyl-L-methionine-dependent methyltransferases"/>
    <property type="match status" value="1"/>
</dbReference>
<keyword evidence="8" id="KW-1185">Reference proteome</keyword>